<evidence type="ECO:0000313" key="2">
    <source>
        <dbReference type="EMBL" id="CAB1215730.1"/>
    </source>
</evidence>
<sequence>MKKIIQYLTISILLGFSSMALYAQGCSLSSFTSQNLVFSAQQFSTANFAFNINCQSPYNVRFSNANPASNEGIGYLSDQQHKIKTKMSARSDWNIPWNTSVMQVNNSNNHYVVTVAIVDAIKATTPAGIYKDRIQVNIEY</sequence>
<dbReference type="RefSeq" id="WP_174559697.1">
    <property type="nucleotide sequence ID" value="NZ_CADDTS010000031.1"/>
</dbReference>
<name>A0A811GC08_9GAMM</name>
<accession>A0A811GC08</accession>
<keyword evidence="1" id="KW-0732">Signal</keyword>
<reference evidence="2 3" key="1">
    <citation type="submission" date="2020-02" db="EMBL/GenBank/DDBJ databases">
        <authorList>
            <person name="Chaudhuri R."/>
        </authorList>
    </citation>
    <scope>NUCLEOTIDE SEQUENCE [LARGE SCALE GENOMIC DNA]</scope>
    <source>
        <strain evidence="2">SFB21</strain>
    </source>
</reference>
<feature type="signal peptide" evidence="1">
    <location>
        <begin position="1"/>
        <end position="23"/>
    </location>
</feature>
<gene>
    <name evidence="2" type="ORF">SFB21_1810</name>
</gene>
<evidence type="ECO:0000313" key="3">
    <source>
        <dbReference type="Proteomes" id="UP000489961"/>
    </source>
</evidence>
<protein>
    <recommendedName>
        <fullName evidence="4">Spore coat protein U domain-containing protein</fullName>
    </recommendedName>
</protein>
<comment type="caution">
    <text evidence="2">The sequence shown here is derived from an EMBL/GenBank/DDBJ whole genome shotgun (WGS) entry which is preliminary data.</text>
</comment>
<evidence type="ECO:0008006" key="4">
    <source>
        <dbReference type="Google" id="ProtNLM"/>
    </source>
</evidence>
<organism evidence="2 3">
    <name type="scientific">Acinetobacter bouvetii</name>
    <dbReference type="NCBI Taxonomy" id="202951"/>
    <lineage>
        <taxon>Bacteria</taxon>
        <taxon>Pseudomonadati</taxon>
        <taxon>Pseudomonadota</taxon>
        <taxon>Gammaproteobacteria</taxon>
        <taxon>Moraxellales</taxon>
        <taxon>Moraxellaceae</taxon>
        <taxon>Acinetobacter</taxon>
    </lineage>
</organism>
<dbReference type="EMBL" id="CADDTS010000031">
    <property type="protein sequence ID" value="CAB1215730.1"/>
    <property type="molecule type" value="Genomic_DNA"/>
</dbReference>
<proteinExistence type="predicted"/>
<dbReference type="AlphaFoldDB" id="A0A811GC08"/>
<dbReference type="Proteomes" id="UP000489961">
    <property type="component" value="Unassembled WGS sequence"/>
</dbReference>
<feature type="chain" id="PRO_5032267145" description="Spore coat protein U domain-containing protein" evidence="1">
    <location>
        <begin position="24"/>
        <end position="140"/>
    </location>
</feature>
<evidence type="ECO:0000256" key="1">
    <source>
        <dbReference type="SAM" id="SignalP"/>
    </source>
</evidence>